<accession>A0A380K6C5</accession>
<proteinExistence type="inferred from homology"/>
<evidence type="ECO:0000256" key="10">
    <source>
        <dbReference type="ARBA" id="ARBA00023201"/>
    </source>
</evidence>
<keyword evidence="6 11" id="KW-1133">Transmembrane helix</keyword>
<keyword evidence="8" id="KW-0406">Ion transport</keyword>
<dbReference type="AlphaFoldDB" id="A0A380K6C5"/>
<evidence type="ECO:0000256" key="2">
    <source>
        <dbReference type="ARBA" id="ARBA00005551"/>
    </source>
</evidence>
<dbReference type="InterPro" id="IPR038770">
    <property type="entry name" value="Na+/solute_symporter_sf"/>
</dbReference>
<keyword evidence="4" id="KW-0050">Antiport</keyword>
<dbReference type="PANTHER" id="PTHR43562">
    <property type="entry name" value="NAPA-TYPE SODIUM/HYDROGEN ANTIPORTER"/>
    <property type="match status" value="1"/>
</dbReference>
<dbReference type="OrthoDB" id="9793589at2"/>
<dbReference type="GO" id="GO:1902600">
    <property type="term" value="P:proton transmembrane transport"/>
    <property type="evidence" value="ECO:0007669"/>
    <property type="project" value="InterPro"/>
</dbReference>
<keyword evidence="3" id="KW-0813">Transport</keyword>
<evidence type="ECO:0000256" key="1">
    <source>
        <dbReference type="ARBA" id="ARBA00004141"/>
    </source>
</evidence>
<feature type="transmembrane region" description="Helical" evidence="11">
    <location>
        <begin position="185"/>
        <end position="203"/>
    </location>
</feature>
<evidence type="ECO:0000256" key="3">
    <source>
        <dbReference type="ARBA" id="ARBA00022448"/>
    </source>
</evidence>
<evidence type="ECO:0000256" key="5">
    <source>
        <dbReference type="ARBA" id="ARBA00022692"/>
    </source>
</evidence>
<dbReference type="EMBL" id="UHFN01000007">
    <property type="protein sequence ID" value="SUN59781.1"/>
    <property type="molecule type" value="Genomic_DNA"/>
</dbReference>
<evidence type="ECO:0000313" key="14">
    <source>
        <dbReference type="Proteomes" id="UP000254924"/>
    </source>
</evidence>
<protein>
    <submittedName>
        <fullName evidence="13">Na+/H+ antiporter</fullName>
    </submittedName>
</protein>
<dbReference type="Pfam" id="PF00999">
    <property type="entry name" value="Na_H_Exchanger"/>
    <property type="match status" value="1"/>
</dbReference>
<gene>
    <name evidence="13" type="primary">kefB</name>
    <name evidence="13" type="ORF">NCTC12224_00568</name>
</gene>
<comment type="similarity">
    <text evidence="2">Belongs to the monovalent cation:proton antiporter 2 (CPA2) transporter (TC 2.A.37) family.</text>
</comment>
<dbReference type="Gene3D" id="1.20.1530.20">
    <property type="match status" value="1"/>
</dbReference>
<feature type="transmembrane region" description="Helical" evidence="11">
    <location>
        <begin position="144"/>
        <end position="165"/>
    </location>
</feature>
<name>A0A380K6C5_9STRE</name>
<dbReference type="NCBIfam" id="TIGR00932">
    <property type="entry name" value="2a37"/>
    <property type="match status" value="1"/>
</dbReference>
<feature type="transmembrane region" description="Helical" evidence="11">
    <location>
        <begin position="27"/>
        <end position="47"/>
    </location>
</feature>
<feature type="transmembrane region" description="Helical" evidence="11">
    <location>
        <begin position="85"/>
        <end position="108"/>
    </location>
</feature>
<dbReference type="GO" id="GO:0008324">
    <property type="term" value="F:monoatomic cation transmembrane transporter activity"/>
    <property type="evidence" value="ECO:0007669"/>
    <property type="project" value="InterPro"/>
</dbReference>
<evidence type="ECO:0000256" key="7">
    <source>
        <dbReference type="ARBA" id="ARBA00023053"/>
    </source>
</evidence>
<dbReference type="InterPro" id="IPR006153">
    <property type="entry name" value="Cation/H_exchanger_TM"/>
</dbReference>
<feature type="domain" description="Cation/H+ exchanger transmembrane" evidence="12">
    <location>
        <begin position="11"/>
        <end position="376"/>
    </location>
</feature>
<keyword evidence="5 11" id="KW-0812">Transmembrane</keyword>
<dbReference type="GO" id="GO:0016020">
    <property type="term" value="C:membrane"/>
    <property type="evidence" value="ECO:0007669"/>
    <property type="project" value="UniProtKB-SubCell"/>
</dbReference>
<feature type="transmembrane region" description="Helical" evidence="11">
    <location>
        <begin position="266"/>
        <end position="284"/>
    </location>
</feature>
<feature type="transmembrane region" description="Helical" evidence="11">
    <location>
        <begin position="114"/>
        <end position="132"/>
    </location>
</feature>
<evidence type="ECO:0000256" key="6">
    <source>
        <dbReference type="ARBA" id="ARBA00022989"/>
    </source>
</evidence>
<dbReference type="GO" id="GO:0015297">
    <property type="term" value="F:antiporter activity"/>
    <property type="evidence" value="ECO:0007669"/>
    <property type="project" value="UniProtKB-KW"/>
</dbReference>
<keyword evidence="9 11" id="KW-0472">Membrane</keyword>
<keyword evidence="7" id="KW-0915">Sodium</keyword>
<dbReference type="PANTHER" id="PTHR43562:SF3">
    <property type="entry name" value="SODIUM ION_PROTON EXCHANGER (EUROFUNG)"/>
    <property type="match status" value="1"/>
</dbReference>
<feature type="transmembrane region" description="Helical" evidence="11">
    <location>
        <begin position="236"/>
        <end position="254"/>
    </location>
</feature>
<evidence type="ECO:0000259" key="12">
    <source>
        <dbReference type="Pfam" id="PF00999"/>
    </source>
</evidence>
<keyword evidence="14" id="KW-1185">Reference proteome</keyword>
<evidence type="ECO:0000256" key="4">
    <source>
        <dbReference type="ARBA" id="ARBA00022449"/>
    </source>
</evidence>
<organism evidence="13 14">
    <name type="scientific">Streptococcus hyointestinalis</name>
    <dbReference type="NCBI Taxonomy" id="1337"/>
    <lineage>
        <taxon>Bacteria</taxon>
        <taxon>Bacillati</taxon>
        <taxon>Bacillota</taxon>
        <taxon>Bacilli</taxon>
        <taxon>Lactobacillales</taxon>
        <taxon>Streptococcaceae</taxon>
        <taxon>Streptococcus</taxon>
    </lineage>
</organism>
<sequence>MVFLANLVLILLATTLAGHYCARIGLPAVLGQLLVGVIIGPAILGWVTMTDFIHDMSELGVIILMFLAGLESDLDLLKRYLKPSVLVAALGILVPAASSTAVALAFGLSMMESIFIGVLFAATSVSISVAVMKELGVLSGKGGATILGAAVIDDVVAVILLSVMVSMIGGSGEGSASLGLTLLEQLLYFISIFFVVRYIAPFLARLGKRLLLPVGPTLLAMILCLGMAYIADLAGLSAVVGAFFAGIAIGQTSVRHEVNQSIEPIGYAVFIPVFFVSIGLNMRFDGISSQLWLIVIMSVVAVLSKLLGAGCGAKLANFSLGESAFVGAGMISRGEMALIIAQVGYQSQLIKTDTYSALVTVIIITTLVAPFLLKATAQYVPKNNEKV</sequence>
<evidence type="ECO:0000256" key="9">
    <source>
        <dbReference type="ARBA" id="ARBA00023136"/>
    </source>
</evidence>
<keyword evidence="10" id="KW-0739">Sodium transport</keyword>
<dbReference type="InterPro" id="IPR004771">
    <property type="entry name" value="K/H_exchanger"/>
</dbReference>
<feature type="transmembrane region" description="Helical" evidence="11">
    <location>
        <begin position="290"/>
        <end position="312"/>
    </location>
</feature>
<feature type="transmembrane region" description="Helical" evidence="11">
    <location>
        <begin position="355"/>
        <end position="373"/>
    </location>
</feature>
<dbReference type="Proteomes" id="UP000254924">
    <property type="component" value="Unassembled WGS sequence"/>
</dbReference>
<evidence type="ECO:0000256" key="11">
    <source>
        <dbReference type="SAM" id="Phobius"/>
    </source>
</evidence>
<comment type="subcellular location">
    <subcellularLocation>
        <location evidence="1">Membrane</location>
        <topology evidence="1">Multi-pass membrane protein</topology>
    </subcellularLocation>
</comment>
<dbReference type="GO" id="GO:0006814">
    <property type="term" value="P:sodium ion transport"/>
    <property type="evidence" value="ECO:0007669"/>
    <property type="project" value="UniProtKB-KW"/>
</dbReference>
<evidence type="ECO:0000256" key="8">
    <source>
        <dbReference type="ARBA" id="ARBA00023065"/>
    </source>
</evidence>
<evidence type="ECO:0000313" key="13">
    <source>
        <dbReference type="EMBL" id="SUN59781.1"/>
    </source>
</evidence>
<feature type="transmembrane region" description="Helical" evidence="11">
    <location>
        <begin position="210"/>
        <end position="230"/>
    </location>
</feature>
<reference evidence="13 14" key="1">
    <citation type="submission" date="2018-06" db="EMBL/GenBank/DDBJ databases">
        <authorList>
            <consortium name="Pathogen Informatics"/>
            <person name="Doyle S."/>
        </authorList>
    </citation>
    <scope>NUCLEOTIDE SEQUENCE [LARGE SCALE GENOMIC DNA]</scope>
    <source>
        <strain evidence="13 14">NCTC12224</strain>
    </source>
</reference>